<reference evidence="2 3" key="1">
    <citation type="submission" date="2016-03" db="EMBL/GenBank/DDBJ databases">
        <title>Genome sequence of Nesiotobacter sp. nov., a moderately halophilic alphaproteobacterium isolated from the Yellow Sea, China.</title>
        <authorList>
            <person name="Zhang G."/>
            <person name="Zhang R."/>
        </authorList>
    </citation>
    <scope>NUCLEOTIDE SEQUENCE [LARGE SCALE GENOMIC DNA]</scope>
    <source>
        <strain evidence="2 3">WB1-6</strain>
    </source>
</reference>
<comment type="caution">
    <text evidence="2">The sequence shown here is derived from an EMBL/GenBank/DDBJ whole genome shotgun (WGS) entry which is preliminary data.</text>
</comment>
<name>A0A1U7JC08_9HYPH</name>
<proteinExistence type="predicted"/>
<dbReference type="SUPFAM" id="SSF53335">
    <property type="entry name" value="S-adenosyl-L-methionine-dependent methyltransferases"/>
    <property type="match status" value="1"/>
</dbReference>
<keyword evidence="3" id="KW-1185">Reference proteome</keyword>
<dbReference type="InterPro" id="IPR029063">
    <property type="entry name" value="SAM-dependent_MTases_sf"/>
</dbReference>
<evidence type="ECO:0000259" key="1">
    <source>
        <dbReference type="Pfam" id="PF05050"/>
    </source>
</evidence>
<dbReference type="STRING" id="197461.A3843_00960"/>
<accession>A0A1U7JC08</accession>
<dbReference type="Pfam" id="PF05050">
    <property type="entry name" value="Methyltransf_21"/>
    <property type="match status" value="1"/>
</dbReference>
<sequence length="268" mass="30982">MWQTFEYTNQFLLCNLLYNTRDMHYKAKSVVCHERMFMDLILRVARPELFIEVGAHEAGTSLKIAQRLEHCHTVAFEADPNVFEHFRAELEKAEPLNNFQYLHTAISNRSGSVSFFKQLSNEDELFANNSLMQKPGENYSEVKVSCTTLDAHTQPDLKRSTVLRVDAEGHLFEVLEGAQETLKNTIAIYAELEDYEIWSGQKTAFEIYDLLEACGFIPVTRDVETPGQYNVFFLRRELAFTRAYRGRIALYFKELSLLNELAGRNVNI</sequence>
<feature type="domain" description="Methyltransferase FkbM" evidence="1">
    <location>
        <begin position="52"/>
        <end position="217"/>
    </location>
</feature>
<protein>
    <recommendedName>
        <fullName evidence="1">Methyltransferase FkbM domain-containing protein</fullName>
    </recommendedName>
</protein>
<evidence type="ECO:0000313" key="2">
    <source>
        <dbReference type="EMBL" id="OKL42290.1"/>
    </source>
</evidence>
<dbReference type="GO" id="GO:0008171">
    <property type="term" value="F:O-methyltransferase activity"/>
    <property type="evidence" value="ECO:0007669"/>
    <property type="project" value="TreeGrafter"/>
</dbReference>
<dbReference type="InterPro" id="IPR053188">
    <property type="entry name" value="FkbM_Methyltransferase"/>
</dbReference>
<dbReference type="NCBIfam" id="TIGR01444">
    <property type="entry name" value="fkbM_fam"/>
    <property type="match status" value="1"/>
</dbReference>
<evidence type="ECO:0000313" key="3">
    <source>
        <dbReference type="Proteomes" id="UP000185783"/>
    </source>
</evidence>
<dbReference type="EMBL" id="LVVZ01000051">
    <property type="protein sequence ID" value="OKL42290.1"/>
    <property type="molecule type" value="Genomic_DNA"/>
</dbReference>
<gene>
    <name evidence="2" type="ORF">A3843_00960</name>
</gene>
<dbReference type="Proteomes" id="UP000185783">
    <property type="component" value="Unassembled WGS sequence"/>
</dbReference>
<dbReference type="AlphaFoldDB" id="A0A1U7JC08"/>
<organism evidence="2 3">
    <name type="scientific">Pseudovibrio exalbescens</name>
    <dbReference type="NCBI Taxonomy" id="197461"/>
    <lineage>
        <taxon>Bacteria</taxon>
        <taxon>Pseudomonadati</taxon>
        <taxon>Pseudomonadota</taxon>
        <taxon>Alphaproteobacteria</taxon>
        <taxon>Hyphomicrobiales</taxon>
        <taxon>Stappiaceae</taxon>
        <taxon>Pseudovibrio</taxon>
    </lineage>
</organism>
<dbReference type="PANTHER" id="PTHR36973">
    <property type="entry name" value="SLL1456 PROTEIN-RELATED"/>
    <property type="match status" value="1"/>
</dbReference>
<dbReference type="InterPro" id="IPR006342">
    <property type="entry name" value="FkbM_mtfrase"/>
</dbReference>
<dbReference type="Gene3D" id="3.40.50.150">
    <property type="entry name" value="Vaccinia Virus protein VP39"/>
    <property type="match status" value="1"/>
</dbReference>
<dbReference type="PANTHER" id="PTHR36973:SF4">
    <property type="entry name" value="NODULATION PROTEIN"/>
    <property type="match status" value="1"/>
</dbReference>